<dbReference type="eggNOG" id="ENOG50345G2">
    <property type="taxonomic scope" value="Bacteria"/>
</dbReference>
<name>B6WW15_9BACT</name>
<reference evidence="1 2" key="2">
    <citation type="submission" date="2008-10" db="EMBL/GenBank/DDBJ databases">
        <authorList>
            <person name="Fulton L."/>
            <person name="Clifton S."/>
            <person name="Fulton B."/>
            <person name="Xu J."/>
            <person name="Minx P."/>
            <person name="Pepin K.H."/>
            <person name="Johnson M."/>
            <person name="Bhonagiri V."/>
            <person name="Nash W.E."/>
            <person name="Mardis E.R."/>
            <person name="Wilson R.K."/>
        </authorList>
    </citation>
    <scope>NUCLEOTIDE SEQUENCE [LARGE SCALE GENOMIC DNA]</scope>
    <source>
        <strain evidence="1 2">ATCC 29098</strain>
    </source>
</reference>
<proteinExistence type="predicted"/>
<accession>B6WW15</accession>
<evidence type="ECO:0000313" key="2">
    <source>
        <dbReference type="Proteomes" id="UP000003676"/>
    </source>
</evidence>
<comment type="caution">
    <text evidence="1">The sequence shown here is derived from an EMBL/GenBank/DDBJ whole genome shotgun (WGS) entry which is preliminary data.</text>
</comment>
<dbReference type="AlphaFoldDB" id="B6WW15"/>
<evidence type="ECO:0008006" key="3">
    <source>
        <dbReference type="Google" id="ProtNLM"/>
    </source>
</evidence>
<dbReference type="Proteomes" id="UP000003676">
    <property type="component" value="Unassembled WGS sequence"/>
</dbReference>
<reference evidence="1 2" key="1">
    <citation type="submission" date="2008-10" db="EMBL/GenBank/DDBJ databases">
        <title>Draft genome sequence of Desulvovibrio piger (ATCC 29098).</title>
        <authorList>
            <person name="Sudarsanam P."/>
            <person name="Ley R."/>
            <person name="Guruge J."/>
            <person name="Turnbaugh P.J."/>
            <person name="Mahowald M."/>
            <person name="Liep D."/>
            <person name="Gordon J."/>
        </authorList>
    </citation>
    <scope>NUCLEOTIDE SEQUENCE [LARGE SCALE GENOMIC DNA]</scope>
    <source>
        <strain evidence="1 2">ATCC 29098</strain>
    </source>
</reference>
<gene>
    <name evidence="1" type="ORF">DESPIG_02283</name>
</gene>
<protein>
    <recommendedName>
        <fullName evidence="3">HprK-related kinase B</fullName>
    </recommendedName>
</protein>
<evidence type="ECO:0000313" key="1">
    <source>
        <dbReference type="EMBL" id="EEB32791.1"/>
    </source>
</evidence>
<dbReference type="HOGENOM" id="CLU_825694_0_0_7"/>
<organism evidence="1 2">
    <name type="scientific">Desulfovibrio piger ATCC 29098</name>
    <dbReference type="NCBI Taxonomy" id="411464"/>
    <lineage>
        <taxon>Bacteria</taxon>
        <taxon>Pseudomonadati</taxon>
        <taxon>Thermodesulfobacteriota</taxon>
        <taxon>Desulfovibrionia</taxon>
        <taxon>Desulfovibrionales</taxon>
        <taxon>Desulfovibrionaceae</taxon>
        <taxon>Desulfovibrio</taxon>
    </lineage>
</organism>
<dbReference type="EMBL" id="ABXU01000068">
    <property type="protein sequence ID" value="EEB32791.1"/>
    <property type="molecule type" value="Genomic_DNA"/>
</dbReference>
<sequence>MIWPPQGEQEAFGMKSRIMKVLDVVVALYSNTDLIRKGNYFSFTDVESLHSDFQTIEDIVADVPVDGTLIILDMPCAPEVHAAGDTVVVRGPFGQLEEAMPDKRYTLLGNQGLLYRFLLYQLEKKYGIYSFHANALYHRERNELFVVFGGAASGKSPALMAGLCNGLEVVGTELVHFRLSEQGYTFYPSSCMDNIRPSCVWEDFPELLDRLDVPDPRGFSSPSSKYLLNMQAFKTKGPIENPRLRLIIPKVEAGRSPVISGRILDEGAKTKALFDNLSEKIGASFTMYNCMACNGFDCLELSRRRLTAAGALLEAAGSPAVETYLASPRYFLEVLQ</sequence>